<feature type="domain" description="Glycosyl transferase family 1" evidence="1">
    <location>
        <begin position="216"/>
        <end position="377"/>
    </location>
</feature>
<dbReference type="PANTHER" id="PTHR12526">
    <property type="entry name" value="GLYCOSYLTRANSFERASE"/>
    <property type="match status" value="1"/>
</dbReference>
<evidence type="ECO:0000259" key="1">
    <source>
        <dbReference type="Pfam" id="PF00534"/>
    </source>
</evidence>
<gene>
    <name evidence="2" type="ORF">P5G65_27615</name>
</gene>
<name>A0ABU6DL39_9BACL</name>
<comment type="caution">
    <text evidence="2">The sequence shown here is derived from an EMBL/GenBank/DDBJ whole genome shotgun (WGS) entry which is preliminary data.</text>
</comment>
<reference evidence="2 3" key="1">
    <citation type="submission" date="2023-03" db="EMBL/GenBank/DDBJ databases">
        <title>Bacillus Genome Sequencing.</title>
        <authorList>
            <person name="Dunlap C."/>
        </authorList>
    </citation>
    <scope>NUCLEOTIDE SEQUENCE [LARGE SCALE GENOMIC DNA]</scope>
    <source>
        <strain evidence="2 3">NRS-1351</strain>
    </source>
</reference>
<organism evidence="2 3">
    <name type="scientific">Paenibacillus chondroitinus</name>
    <dbReference type="NCBI Taxonomy" id="59842"/>
    <lineage>
        <taxon>Bacteria</taxon>
        <taxon>Bacillati</taxon>
        <taxon>Bacillota</taxon>
        <taxon>Bacilli</taxon>
        <taxon>Bacillales</taxon>
        <taxon>Paenibacillaceae</taxon>
        <taxon>Paenibacillus</taxon>
    </lineage>
</organism>
<dbReference type="InterPro" id="IPR001296">
    <property type="entry name" value="Glyco_trans_1"/>
</dbReference>
<dbReference type="SUPFAM" id="SSF53756">
    <property type="entry name" value="UDP-Glycosyltransferase/glycogen phosphorylase"/>
    <property type="match status" value="1"/>
</dbReference>
<dbReference type="RefSeq" id="WP_127455430.1">
    <property type="nucleotide sequence ID" value="NZ_JAROBY010000059.1"/>
</dbReference>
<evidence type="ECO:0000313" key="3">
    <source>
        <dbReference type="Proteomes" id="UP001355653"/>
    </source>
</evidence>
<sequence>MKNILIASFDMEVGGVERSLVSMLDQFDYNSHEIDLMLYKHQGEFMNLINDKTNLLSEVPQYTTFRKSIGQTFQDKHYTIGISRVLSKLHAEMFRRIRRVAEPGYYQMQLMWKYALPYLPQVEKEYDVAISYLWPHYFIAHKIKAKKKIAWIHTDYSNVETNVQMDLEMWREFDHIVAVSDACKESFLSKYGELKNKVIVIENITSPDFIKVMADKESAKPMMNDQRFKLMTVARLSHAKGIDNAVKALKLLKDKGYKEIAWYVVGYGGDEVAIRELIESNGLQDQFFLLGKKTNPYPYIKACDLYVQPSRYEGKAVTVTEAKILGKPVLITNYATAKSQVEDGIDGVICELNIEGIAAGIERLYKKYELRNKLINHITNQDYSNTYELEKLYGVM</sequence>
<dbReference type="EMBL" id="JAROBY010000059">
    <property type="protein sequence ID" value="MEB4797673.1"/>
    <property type="molecule type" value="Genomic_DNA"/>
</dbReference>
<evidence type="ECO:0000313" key="2">
    <source>
        <dbReference type="EMBL" id="MEB4797673.1"/>
    </source>
</evidence>
<keyword evidence="3" id="KW-1185">Reference proteome</keyword>
<accession>A0ABU6DL39</accession>
<dbReference type="Pfam" id="PF00534">
    <property type="entry name" value="Glycos_transf_1"/>
    <property type="match status" value="1"/>
</dbReference>
<proteinExistence type="predicted"/>
<dbReference type="Proteomes" id="UP001355653">
    <property type="component" value="Unassembled WGS sequence"/>
</dbReference>
<protein>
    <submittedName>
        <fullName evidence="2">Glycosyltransferase</fullName>
    </submittedName>
</protein>
<dbReference type="PANTHER" id="PTHR12526:SF630">
    <property type="entry name" value="GLYCOSYLTRANSFERASE"/>
    <property type="match status" value="1"/>
</dbReference>
<dbReference type="CDD" id="cd03811">
    <property type="entry name" value="GT4_GT28_WabH-like"/>
    <property type="match status" value="1"/>
</dbReference>
<dbReference type="Gene3D" id="3.40.50.2000">
    <property type="entry name" value="Glycogen Phosphorylase B"/>
    <property type="match status" value="2"/>
</dbReference>